<dbReference type="STRING" id="1328313.DS2_01580"/>
<name>W7QKC3_9ALTE</name>
<dbReference type="EMBL" id="ARZY01000001">
    <property type="protein sequence ID" value="EWH12371.1"/>
    <property type="molecule type" value="Genomic_DNA"/>
</dbReference>
<evidence type="ECO:0000313" key="2">
    <source>
        <dbReference type="Proteomes" id="UP000019276"/>
    </source>
</evidence>
<organism evidence="1 2">
    <name type="scientific">Catenovulum agarivorans DS-2</name>
    <dbReference type="NCBI Taxonomy" id="1328313"/>
    <lineage>
        <taxon>Bacteria</taxon>
        <taxon>Pseudomonadati</taxon>
        <taxon>Pseudomonadota</taxon>
        <taxon>Gammaproteobacteria</taxon>
        <taxon>Alteromonadales</taxon>
        <taxon>Alteromonadaceae</taxon>
        <taxon>Catenovulum</taxon>
    </lineage>
</organism>
<dbReference type="Proteomes" id="UP000019276">
    <property type="component" value="Unassembled WGS sequence"/>
</dbReference>
<dbReference type="eggNOG" id="ENOG502ZBX5">
    <property type="taxonomic scope" value="Bacteria"/>
</dbReference>
<keyword evidence="2" id="KW-1185">Reference proteome</keyword>
<dbReference type="OrthoDB" id="5292474at2"/>
<comment type="caution">
    <text evidence="1">The sequence shown here is derived from an EMBL/GenBank/DDBJ whole genome shotgun (WGS) entry which is preliminary data.</text>
</comment>
<evidence type="ECO:0000313" key="1">
    <source>
        <dbReference type="EMBL" id="EWH12371.1"/>
    </source>
</evidence>
<proteinExistence type="predicted"/>
<sequence length="293" mass="33951">MRLLINDEKKVDSLPNQKKWTADVSFQQANLSSGIYADISRLYPSLVEQVHIPTAEFLTDLVAKRAPVFTLQSYQFIKQTELNPLLASLGYEGFINQTKQIPTRHDNWHDLFNGLIWGLFPSCKQAINQLHVQDIGQFGLKQRTKQRDALTLFDECGVILAYTDEQQKTTLQSHQWMDSFWVNRQDWFRSIRPFVFGHAMYEMALAPFIGLTAKAYFVQVEPCFFDCTLNQQYQILDQLVAKQILLDKSLANNQRLSPLPLLGVPGWYTDNSKQSFYANTKYFRPKRQKVAKV</sequence>
<dbReference type="AlphaFoldDB" id="W7QKC3"/>
<evidence type="ECO:0008006" key="3">
    <source>
        <dbReference type="Google" id="ProtNLM"/>
    </source>
</evidence>
<dbReference type="Pfam" id="PF11227">
    <property type="entry name" value="DUF3025"/>
    <property type="match status" value="1"/>
</dbReference>
<gene>
    <name evidence="1" type="ORF">DS2_01580</name>
</gene>
<protein>
    <recommendedName>
        <fullName evidence="3">Transmembrane protein</fullName>
    </recommendedName>
</protein>
<dbReference type="RefSeq" id="WP_051479510.1">
    <property type="nucleotide sequence ID" value="NZ_ARZY01000001.1"/>
</dbReference>
<dbReference type="InterPro" id="IPR021390">
    <property type="entry name" value="DUF3025"/>
</dbReference>
<accession>W7QKC3</accession>
<reference evidence="1 2" key="1">
    <citation type="journal article" date="2014" name="Genome Announc.">
        <title>Draft Genome Sequence of the Agar-Degrading Bacterium Catenovulum sp. Strain DS-2, Isolated from Intestines of Haliotis diversicolor.</title>
        <authorList>
            <person name="Shan D."/>
            <person name="Li X."/>
            <person name="Gu Z."/>
            <person name="Wei G."/>
            <person name="Gao Z."/>
            <person name="Shao Z."/>
        </authorList>
    </citation>
    <scope>NUCLEOTIDE SEQUENCE [LARGE SCALE GENOMIC DNA]</scope>
    <source>
        <strain evidence="1 2">DS-2</strain>
    </source>
</reference>
<dbReference type="PATRIC" id="fig|1328313.3.peg.328"/>